<accession>A0AAN8P369</accession>
<dbReference type="Pfam" id="PF00472">
    <property type="entry name" value="RF-1"/>
    <property type="match status" value="1"/>
</dbReference>
<name>A0AAN8P369_9PEZI</name>
<dbReference type="InterPro" id="IPR000352">
    <property type="entry name" value="Pep_chain_release_fac_I"/>
</dbReference>
<keyword evidence="4" id="KW-0496">Mitochondrion</keyword>
<comment type="similarity">
    <text evidence="2">Belongs to the prokaryotic/mitochondrial release factor family.</text>
</comment>
<evidence type="ECO:0000313" key="8">
    <source>
        <dbReference type="Proteomes" id="UP001307849"/>
    </source>
</evidence>
<dbReference type="InterPro" id="IPR045853">
    <property type="entry name" value="Pep_chain_release_fac_I_sf"/>
</dbReference>
<dbReference type="GO" id="GO:0005739">
    <property type="term" value="C:mitochondrion"/>
    <property type="evidence" value="ECO:0007669"/>
    <property type="project" value="UniProtKB-SubCell"/>
</dbReference>
<evidence type="ECO:0000256" key="5">
    <source>
        <dbReference type="SAM" id="MobiDB-lite"/>
    </source>
</evidence>
<dbReference type="PANTHER" id="PTHR46203:SF1">
    <property type="entry name" value="MITOCHONDRIAL TRANSLATION RELEASE FACTOR IN RESCUE"/>
    <property type="match status" value="1"/>
</dbReference>
<organism evidence="7 8">
    <name type="scientific">Arthrobotrys conoides</name>
    <dbReference type="NCBI Taxonomy" id="74498"/>
    <lineage>
        <taxon>Eukaryota</taxon>
        <taxon>Fungi</taxon>
        <taxon>Dikarya</taxon>
        <taxon>Ascomycota</taxon>
        <taxon>Pezizomycotina</taxon>
        <taxon>Orbiliomycetes</taxon>
        <taxon>Orbiliales</taxon>
        <taxon>Orbiliaceae</taxon>
        <taxon>Arthrobotrys</taxon>
    </lineage>
</organism>
<feature type="compositionally biased region" description="Basic and acidic residues" evidence="5">
    <location>
        <begin position="215"/>
        <end position="226"/>
    </location>
</feature>
<protein>
    <recommendedName>
        <fullName evidence="6">Prokaryotic-type class I peptide chain release factors domain-containing protein</fullName>
    </recommendedName>
</protein>
<dbReference type="InterPro" id="IPR052405">
    <property type="entry name" value="Mito_Transl_Release_Factor"/>
</dbReference>
<dbReference type="SUPFAM" id="SSF75620">
    <property type="entry name" value="Release factor"/>
    <property type="match status" value="1"/>
</dbReference>
<evidence type="ECO:0000256" key="4">
    <source>
        <dbReference type="ARBA" id="ARBA00023128"/>
    </source>
</evidence>
<dbReference type="AlphaFoldDB" id="A0AAN8P369"/>
<feature type="compositionally biased region" description="Acidic residues" evidence="5">
    <location>
        <begin position="182"/>
        <end position="214"/>
    </location>
</feature>
<reference evidence="7 8" key="1">
    <citation type="submission" date="2019-10" db="EMBL/GenBank/DDBJ databases">
        <authorList>
            <person name="Palmer J.M."/>
        </authorList>
    </citation>
    <scope>NUCLEOTIDE SEQUENCE [LARGE SCALE GENOMIC DNA]</scope>
    <source>
        <strain evidence="7 8">TWF506</strain>
    </source>
</reference>
<evidence type="ECO:0000256" key="2">
    <source>
        <dbReference type="ARBA" id="ARBA00010835"/>
    </source>
</evidence>
<dbReference type="FunFam" id="3.30.160.20:FF:000065">
    <property type="entry name" value="Peptidyl-tRNA hydrolase domain protein"/>
    <property type="match status" value="1"/>
</dbReference>
<gene>
    <name evidence="7" type="ORF">TWF506_001713</name>
</gene>
<sequence length="233" mass="26120">MHDLVPNLEYMTMACLKILRSIYGTRLSPRSSRLGQCEYTFARSLSYTALLFKKQMPPRPKVEESEIEEKFLKGSGPGMNKTSSAVQLRHIPTGIVVKSQDTRSREQNRKIARQLLASKLEDIEKGDQSRNNVINEVKKKKKASKRKKSLRKYRKLDEAKVVTAGQITAGDEVTSAIAGELEAGEEDEDEFDESDDEGGDEGNDEDDTNDDEGDGKESHIMQEQGRKGFSSES</sequence>
<dbReference type="GO" id="GO:0003747">
    <property type="term" value="F:translation release factor activity"/>
    <property type="evidence" value="ECO:0007669"/>
    <property type="project" value="InterPro"/>
</dbReference>
<dbReference type="Proteomes" id="UP001307849">
    <property type="component" value="Unassembled WGS sequence"/>
</dbReference>
<evidence type="ECO:0000259" key="6">
    <source>
        <dbReference type="Pfam" id="PF00472"/>
    </source>
</evidence>
<keyword evidence="3" id="KW-0809">Transit peptide</keyword>
<dbReference type="Gene3D" id="3.30.160.20">
    <property type="match status" value="1"/>
</dbReference>
<evidence type="ECO:0000256" key="1">
    <source>
        <dbReference type="ARBA" id="ARBA00004173"/>
    </source>
</evidence>
<feature type="domain" description="Prokaryotic-type class I peptide chain release factors" evidence="6">
    <location>
        <begin position="61"/>
        <end position="159"/>
    </location>
</feature>
<proteinExistence type="inferred from homology"/>
<dbReference type="EMBL" id="JAVHJM010000001">
    <property type="protein sequence ID" value="KAK6521501.1"/>
    <property type="molecule type" value="Genomic_DNA"/>
</dbReference>
<comment type="subcellular location">
    <subcellularLocation>
        <location evidence="1">Mitochondrion</location>
    </subcellularLocation>
</comment>
<comment type="caution">
    <text evidence="7">The sequence shown here is derived from an EMBL/GenBank/DDBJ whole genome shotgun (WGS) entry which is preliminary data.</text>
</comment>
<evidence type="ECO:0000256" key="3">
    <source>
        <dbReference type="ARBA" id="ARBA00022946"/>
    </source>
</evidence>
<keyword evidence="8" id="KW-1185">Reference proteome</keyword>
<dbReference type="PANTHER" id="PTHR46203">
    <property type="entry name" value="PROBABLE PEPTIDE CHAIN RELEASE FACTOR C12ORF65"/>
    <property type="match status" value="1"/>
</dbReference>
<dbReference type="GO" id="GO:0032543">
    <property type="term" value="P:mitochondrial translation"/>
    <property type="evidence" value="ECO:0007669"/>
    <property type="project" value="UniProtKB-ARBA"/>
</dbReference>
<evidence type="ECO:0000313" key="7">
    <source>
        <dbReference type="EMBL" id="KAK6521501.1"/>
    </source>
</evidence>
<feature type="region of interest" description="Disordered" evidence="5">
    <location>
        <begin position="165"/>
        <end position="233"/>
    </location>
</feature>